<keyword evidence="3" id="KW-0597">Phosphoprotein</keyword>
<feature type="region of interest" description="Disordered" evidence="6">
    <location>
        <begin position="250"/>
        <end position="451"/>
    </location>
</feature>
<feature type="compositionally biased region" description="Low complexity" evidence="6">
    <location>
        <begin position="427"/>
        <end position="443"/>
    </location>
</feature>
<dbReference type="PROSITE" id="PS51491">
    <property type="entry name" value="TAU_MAP_2"/>
    <property type="match status" value="1"/>
</dbReference>
<accession>A0A0B2V6H3</accession>
<evidence type="ECO:0000256" key="3">
    <source>
        <dbReference type="ARBA" id="ARBA00022553"/>
    </source>
</evidence>
<dbReference type="EMBL" id="JPKZ01001951">
    <property type="protein sequence ID" value="KHN79036.1"/>
    <property type="molecule type" value="Genomic_DNA"/>
</dbReference>
<keyword evidence="8" id="KW-1185">Reference proteome</keyword>
<dbReference type="GO" id="GO:0043005">
    <property type="term" value="C:neuron projection"/>
    <property type="evidence" value="ECO:0007669"/>
    <property type="project" value="TreeGrafter"/>
</dbReference>
<feature type="compositionally biased region" description="Acidic residues" evidence="6">
    <location>
        <begin position="116"/>
        <end position="134"/>
    </location>
</feature>
<feature type="compositionally biased region" description="Polar residues" evidence="6">
    <location>
        <begin position="256"/>
        <end position="268"/>
    </location>
</feature>
<feature type="compositionally biased region" description="Basic and acidic residues" evidence="6">
    <location>
        <begin position="371"/>
        <end position="387"/>
    </location>
</feature>
<dbReference type="Pfam" id="PF00418">
    <property type="entry name" value="Tubulin-binding"/>
    <property type="match status" value="2"/>
</dbReference>
<keyword evidence="4" id="KW-0677">Repeat</keyword>
<evidence type="ECO:0000256" key="4">
    <source>
        <dbReference type="ARBA" id="ARBA00022737"/>
    </source>
</evidence>
<name>A0A0B2V6H3_TOXCA</name>
<feature type="compositionally biased region" description="Low complexity" evidence="6">
    <location>
        <begin position="410"/>
        <end position="420"/>
    </location>
</feature>
<proteinExistence type="predicted"/>
<dbReference type="GO" id="GO:0005856">
    <property type="term" value="C:cytoskeleton"/>
    <property type="evidence" value="ECO:0007669"/>
    <property type="project" value="UniProtKB-SubCell"/>
</dbReference>
<gene>
    <name evidence="7" type="primary">Mapt</name>
    <name evidence="7" type="ORF">Tcan_14298</name>
</gene>
<dbReference type="OrthoDB" id="9378527at2759"/>
<feature type="compositionally biased region" description="Acidic residues" evidence="6">
    <location>
        <begin position="65"/>
        <end position="84"/>
    </location>
</feature>
<evidence type="ECO:0000313" key="8">
    <source>
        <dbReference type="Proteomes" id="UP000031036"/>
    </source>
</evidence>
<comment type="caution">
    <text evidence="7">The sequence shown here is derived from an EMBL/GenBank/DDBJ whole genome shotgun (WGS) entry which is preliminary data.</text>
</comment>
<evidence type="ECO:0000313" key="7">
    <source>
        <dbReference type="EMBL" id="KHN79036.1"/>
    </source>
</evidence>
<dbReference type="PANTHER" id="PTHR11501">
    <property type="entry name" value="MICROTUBULE-ASSOCIATED PROTEIN"/>
    <property type="match status" value="1"/>
</dbReference>
<keyword evidence="2" id="KW-0963">Cytoplasm</keyword>
<dbReference type="InterPro" id="IPR027324">
    <property type="entry name" value="MAP2/MAP4/Tau"/>
</dbReference>
<organism evidence="7 8">
    <name type="scientific">Toxocara canis</name>
    <name type="common">Canine roundworm</name>
    <dbReference type="NCBI Taxonomy" id="6265"/>
    <lineage>
        <taxon>Eukaryota</taxon>
        <taxon>Metazoa</taxon>
        <taxon>Ecdysozoa</taxon>
        <taxon>Nematoda</taxon>
        <taxon>Chromadorea</taxon>
        <taxon>Rhabditida</taxon>
        <taxon>Spirurina</taxon>
        <taxon>Ascaridomorpha</taxon>
        <taxon>Ascaridoidea</taxon>
        <taxon>Toxocaridae</taxon>
        <taxon>Toxocara</taxon>
    </lineage>
</organism>
<feature type="compositionally biased region" description="Low complexity" evidence="6">
    <location>
        <begin position="325"/>
        <end position="338"/>
    </location>
</feature>
<reference evidence="7 8" key="1">
    <citation type="submission" date="2014-11" db="EMBL/GenBank/DDBJ databases">
        <title>Genetic blueprint of the zoonotic pathogen Toxocara canis.</title>
        <authorList>
            <person name="Zhu X.-Q."/>
            <person name="Korhonen P.K."/>
            <person name="Cai H."/>
            <person name="Young N.D."/>
            <person name="Nejsum P."/>
            <person name="von Samson-Himmelstjerna G."/>
            <person name="Boag P.R."/>
            <person name="Tan P."/>
            <person name="Li Q."/>
            <person name="Min J."/>
            <person name="Yang Y."/>
            <person name="Wang X."/>
            <person name="Fang X."/>
            <person name="Hall R.S."/>
            <person name="Hofmann A."/>
            <person name="Sternberg P.W."/>
            <person name="Jex A.R."/>
            <person name="Gasser R.B."/>
        </authorList>
    </citation>
    <scope>NUCLEOTIDE SEQUENCE [LARGE SCALE GENOMIC DNA]</scope>
    <source>
        <strain evidence="7">PN_DK_2014</strain>
    </source>
</reference>
<dbReference type="Proteomes" id="UP000031036">
    <property type="component" value="Unassembled WGS sequence"/>
</dbReference>
<feature type="compositionally biased region" description="Basic and acidic residues" evidence="6">
    <location>
        <begin position="1"/>
        <end position="18"/>
    </location>
</feature>
<feature type="compositionally biased region" description="Polar residues" evidence="6">
    <location>
        <begin position="350"/>
        <end position="362"/>
    </location>
</feature>
<evidence type="ECO:0000256" key="1">
    <source>
        <dbReference type="ARBA" id="ARBA00004245"/>
    </source>
</evidence>
<dbReference type="InterPro" id="IPR001084">
    <property type="entry name" value="MAP_tubulin-bd_rpt"/>
</dbReference>
<dbReference type="PANTHER" id="PTHR11501:SF18">
    <property type="entry name" value="MICROTUBULE-ASSOCIATED PROTEIN"/>
    <property type="match status" value="1"/>
</dbReference>
<evidence type="ECO:0000256" key="2">
    <source>
        <dbReference type="ARBA" id="ARBA00022490"/>
    </source>
</evidence>
<feature type="region of interest" description="Disordered" evidence="6">
    <location>
        <begin position="1"/>
        <end position="148"/>
    </location>
</feature>
<protein>
    <submittedName>
        <fullName evidence="7">Microtubule-associated protein tau</fullName>
    </submittedName>
</protein>
<evidence type="ECO:0000256" key="6">
    <source>
        <dbReference type="SAM" id="MobiDB-lite"/>
    </source>
</evidence>
<dbReference type="GO" id="GO:0031175">
    <property type="term" value="P:neuron projection development"/>
    <property type="evidence" value="ECO:0007669"/>
    <property type="project" value="TreeGrafter"/>
</dbReference>
<comment type="subcellular location">
    <subcellularLocation>
        <location evidence="1">Cytoplasm</location>
        <location evidence="1">Cytoskeleton</location>
    </subcellularLocation>
</comment>
<dbReference type="GO" id="GO:0000226">
    <property type="term" value="P:microtubule cytoskeleton organization"/>
    <property type="evidence" value="ECO:0007669"/>
    <property type="project" value="TreeGrafter"/>
</dbReference>
<sequence length="581" mass="63250">MGKNSEEPNLEVQDKIGNLEEEEEDGETNFPQENILIDEESIEEPKGMEETGEGYSEQTIKEGDQVSEEDEYQTYESEEAEDVTETSVEQSEHSEPVDDSQTDEGQSVVAVSEIGESNEDIEEQEINDDQEEEPLSGVSGQQMETVSRDSDDLLVHVESVQKSHNVDGSQVQYRTLDNQQIDTPNQTDELSATIEQETLNGKLVDDSYVNGGFEDRTRRSSDIDVAARILEPPPMEIEQKTIADVEEAEIIMPESGNLSTGVTQPQENDTIKVDQREPQANNTSPVAVSMPEPSAVLAEASKSTTTPPKPADKSLASVKHSSQRTASATATPKSAPPTNLAIAPKVPQVRSATQQKTTTRTPVPSKVTAKLQKETPKTHQVKKEPPKPKPKPPTSSATPKTLPPRAPHVNASNSSAQSAAVGRNNQSAAAKSSSMSSVTTTPKTSKKYAHVQSKINSITDHKPSGGNVKIFSQKQSYDVSARIGSLANANRTPGGGHVVIESHKMDFSATAKPRIDARNDHKRSQSAKKIPTQKLEWKAQSKIGSLDNVTHKAPGGNVKVFQAFQFFFSFTFVNFSFFPTS</sequence>
<dbReference type="STRING" id="6265.A0A0B2V6H3"/>
<dbReference type="AlphaFoldDB" id="A0A0B2V6H3"/>
<dbReference type="OMA" id="ARGPEND"/>
<keyword evidence="5" id="KW-0206">Cytoskeleton</keyword>
<evidence type="ECO:0000256" key="5">
    <source>
        <dbReference type="ARBA" id="ARBA00023212"/>
    </source>
</evidence>
<dbReference type="GO" id="GO:0008017">
    <property type="term" value="F:microtubule binding"/>
    <property type="evidence" value="ECO:0007669"/>
    <property type="project" value="InterPro"/>
</dbReference>